<dbReference type="AlphaFoldDB" id="A0A8H3DIG4"/>
<feature type="compositionally biased region" description="Polar residues" evidence="1">
    <location>
        <begin position="250"/>
        <end position="259"/>
    </location>
</feature>
<sequence length="259" mass="28948">TTVSCSQGTIRTLPDASRLVDWYLTYGCPSAVVGRGGISRRQSTCYLAGHNYSIQFQAPGNTTNGTPDPDSVLDDRLPSIWLVDSNPGKELLTPYLTLPMEPESGWHIIFDTHVAQRKFIVSSPLWDAIMGSDPTYETIVFFPRCAKLIAPFGLAGQFATKGFKRRLRERYHVPSNSEAQNSSFLGQGSDQTESRIDMTQFLLDYVIDMGPASAPIRREAIDSQSDSEDEEKYTQIQPMEGIELEETENRGNFITHSRK</sequence>
<feature type="non-terminal residue" evidence="2">
    <location>
        <position position="1"/>
    </location>
</feature>
<protein>
    <submittedName>
        <fullName evidence="2">Uncharacterized protein</fullName>
    </submittedName>
</protein>
<dbReference type="EMBL" id="CAJMXA010003969">
    <property type="protein sequence ID" value="CAE6529533.1"/>
    <property type="molecule type" value="Genomic_DNA"/>
</dbReference>
<accession>A0A8H3DIG4</accession>
<dbReference type="Proteomes" id="UP000663853">
    <property type="component" value="Unassembled WGS sequence"/>
</dbReference>
<proteinExistence type="predicted"/>
<evidence type="ECO:0000256" key="1">
    <source>
        <dbReference type="SAM" id="MobiDB-lite"/>
    </source>
</evidence>
<feature type="region of interest" description="Disordered" evidence="1">
    <location>
        <begin position="218"/>
        <end position="259"/>
    </location>
</feature>
<comment type="caution">
    <text evidence="2">The sequence shown here is derived from an EMBL/GenBank/DDBJ whole genome shotgun (WGS) entry which is preliminary data.</text>
</comment>
<gene>
    <name evidence="2" type="ORF">RDB_LOCUS165637</name>
</gene>
<evidence type="ECO:0000313" key="3">
    <source>
        <dbReference type="Proteomes" id="UP000663853"/>
    </source>
</evidence>
<evidence type="ECO:0000313" key="2">
    <source>
        <dbReference type="EMBL" id="CAE6529533.1"/>
    </source>
</evidence>
<reference evidence="2" key="1">
    <citation type="submission" date="2021-01" db="EMBL/GenBank/DDBJ databases">
        <authorList>
            <person name="Kaushik A."/>
        </authorList>
    </citation>
    <scope>NUCLEOTIDE SEQUENCE</scope>
    <source>
        <strain evidence="2">AG6-10EEA</strain>
    </source>
</reference>
<organism evidence="2 3">
    <name type="scientific">Rhizoctonia solani</name>
    <dbReference type="NCBI Taxonomy" id="456999"/>
    <lineage>
        <taxon>Eukaryota</taxon>
        <taxon>Fungi</taxon>
        <taxon>Dikarya</taxon>
        <taxon>Basidiomycota</taxon>
        <taxon>Agaricomycotina</taxon>
        <taxon>Agaricomycetes</taxon>
        <taxon>Cantharellales</taxon>
        <taxon>Ceratobasidiaceae</taxon>
        <taxon>Rhizoctonia</taxon>
    </lineage>
</organism>
<name>A0A8H3DIG4_9AGAM</name>